<sequence length="428" mass="48104">MALHHTKKQMADVMFGKLPQSLLQPKALCQCPSLSTQPWANHILPGRKWMATLAKAHVGQSFGTRCVNRSFGQSPSPPFAEVLKYCREYKNKYQEGQRFDDISEGLQAETDYKKPVMVIFLGATSAGKSTLINTLIGETRCPVGIKPTTQKLQEILWGSILLVDSPGLDAMKQDEQKKAMDAAHRADLAVVMTSANQPLRDSEKDVIQELSSKNTRVLVVVNYWNFLVGEEKRQECIEYVESTLKELLPNAAALPDIICIDAEKSEDEVVEKLRSKLKDLVKMKTDSAIKDAVNKMIALLQEIQKMLEEVYTGDVKTLQEDIQKLLKAKKKISDDIISLEVLSAAIAYGAAAFGGIPGAAAASALWPLWGNREREQQLKEKQEELQKVYQRLQNHQDDVERTTKKFEQRDREVAQDILNLRDILPRVS</sequence>
<dbReference type="InterPro" id="IPR027417">
    <property type="entry name" value="P-loop_NTPase"/>
</dbReference>
<keyword evidence="3" id="KW-0378">Hydrolase</keyword>
<dbReference type="SUPFAM" id="SSF52540">
    <property type="entry name" value="P-loop containing nucleoside triphosphate hydrolases"/>
    <property type="match status" value="1"/>
</dbReference>
<evidence type="ECO:0000313" key="9">
    <source>
        <dbReference type="Proteomes" id="UP001642484"/>
    </source>
</evidence>
<feature type="coiled-coil region" evidence="6">
    <location>
        <begin position="371"/>
        <end position="412"/>
    </location>
</feature>
<dbReference type="EMBL" id="CAXAMN010002592">
    <property type="protein sequence ID" value="CAK9000373.1"/>
    <property type="molecule type" value="Genomic_DNA"/>
</dbReference>
<dbReference type="Gene3D" id="3.40.50.300">
    <property type="entry name" value="P-loop containing nucleotide triphosphate hydrolases"/>
    <property type="match status" value="1"/>
</dbReference>
<evidence type="ECO:0000313" key="8">
    <source>
        <dbReference type="EMBL" id="CAK9000373.1"/>
    </source>
</evidence>
<evidence type="ECO:0000256" key="4">
    <source>
        <dbReference type="ARBA" id="ARBA00023134"/>
    </source>
</evidence>
<evidence type="ECO:0000256" key="1">
    <source>
        <dbReference type="ARBA" id="ARBA00004370"/>
    </source>
</evidence>
<dbReference type="InterPro" id="IPR027094">
    <property type="entry name" value="Mitofusin_fam"/>
</dbReference>
<keyword evidence="5" id="KW-0472">Membrane</keyword>
<gene>
    <name evidence="8" type="ORF">CCMP2556_LOCUS6043</name>
</gene>
<keyword evidence="4" id="KW-0342">GTP-binding</keyword>
<proteinExistence type="predicted"/>
<feature type="domain" description="G" evidence="7">
    <location>
        <begin position="118"/>
        <end position="222"/>
    </location>
</feature>
<keyword evidence="2" id="KW-0547">Nucleotide-binding</keyword>
<keyword evidence="9" id="KW-1185">Reference proteome</keyword>
<dbReference type="Proteomes" id="UP001642484">
    <property type="component" value="Unassembled WGS sequence"/>
</dbReference>
<evidence type="ECO:0000256" key="5">
    <source>
        <dbReference type="ARBA" id="ARBA00023136"/>
    </source>
</evidence>
<keyword evidence="6" id="KW-0175">Coiled coil</keyword>
<name>A0ABP0IDJ0_9DINO</name>
<reference evidence="8 9" key="1">
    <citation type="submission" date="2024-02" db="EMBL/GenBank/DDBJ databases">
        <authorList>
            <person name="Chen Y."/>
            <person name="Shah S."/>
            <person name="Dougan E. K."/>
            <person name="Thang M."/>
            <person name="Chan C."/>
        </authorList>
    </citation>
    <scope>NUCLEOTIDE SEQUENCE [LARGE SCALE GENOMIC DNA]</scope>
</reference>
<comment type="subcellular location">
    <subcellularLocation>
        <location evidence="1">Membrane</location>
    </subcellularLocation>
</comment>
<organism evidence="8 9">
    <name type="scientific">Durusdinium trenchii</name>
    <dbReference type="NCBI Taxonomy" id="1381693"/>
    <lineage>
        <taxon>Eukaryota</taxon>
        <taxon>Sar</taxon>
        <taxon>Alveolata</taxon>
        <taxon>Dinophyceae</taxon>
        <taxon>Suessiales</taxon>
        <taxon>Symbiodiniaceae</taxon>
        <taxon>Durusdinium</taxon>
    </lineage>
</organism>
<evidence type="ECO:0000256" key="3">
    <source>
        <dbReference type="ARBA" id="ARBA00022801"/>
    </source>
</evidence>
<evidence type="ECO:0000256" key="2">
    <source>
        <dbReference type="ARBA" id="ARBA00022741"/>
    </source>
</evidence>
<dbReference type="Pfam" id="PF01926">
    <property type="entry name" value="MMR_HSR1"/>
    <property type="match status" value="1"/>
</dbReference>
<comment type="caution">
    <text evidence="8">The sequence shown here is derived from an EMBL/GenBank/DDBJ whole genome shotgun (WGS) entry which is preliminary data.</text>
</comment>
<accession>A0ABP0IDJ0</accession>
<dbReference type="PANTHER" id="PTHR10465">
    <property type="entry name" value="TRANSMEMBRANE GTPASE FZO1"/>
    <property type="match status" value="1"/>
</dbReference>
<dbReference type="InterPro" id="IPR006073">
    <property type="entry name" value="GTP-bd"/>
</dbReference>
<dbReference type="PANTHER" id="PTHR10465:SF0">
    <property type="entry name" value="SARCALUMENIN"/>
    <property type="match status" value="1"/>
</dbReference>
<protein>
    <recommendedName>
        <fullName evidence="7">G domain-containing protein</fullName>
    </recommendedName>
</protein>
<evidence type="ECO:0000256" key="6">
    <source>
        <dbReference type="SAM" id="Coils"/>
    </source>
</evidence>
<evidence type="ECO:0000259" key="7">
    <source>
        <dbReference type="Pfam" id="PF01926"/>
    </source>
</evidence>
<feature type="coiled-coil region" evidence="6">
    <location>
        <begin position="289"/>
        <end position="335"/>
    </location>
</feature>